<evidence type="ECO:0000256" key="6">
    <source>
        <dbReference type="SAM" id="MobiDB-lite"/>
    </source>
</evidence>
<proteinExistence type="inferred from homology"/>
<dbReference type="InterPro" id="IPR011990">
    <property type="entry name" value="TPR-like_helical_dom_sf"/>
</dbReference>
<dbReference type="GO" id="GO:0030515">
    <property type="term" value="F:snoRNA binding"/>
    <property type="evidence" value="ECO:0007669"/>
    <property type="project" value="InterPro"/>
</dbReference>
<keyword evidence="5" id="KW-0539">Nucleus</keyword>
<feature type="compositionally biased region" description="Acidic residues" evidence="6">
    <location>
        <begin position="211"/>
        <end position="233"/>
    </location>
</feature>
<keyword evidence="4" id="KW-0677">Repeat</keyword>
<dbReference type="InterPro" id="IPR055347">
    <property type="entry name" value="UTP6_N"/>
</dbReference>
<dbReference type="InterPro" id="IPR013949">
    <property type="entry name" value="Utp6"/>
</dbReference>
<evidence type="ECO:0000256" key="5">
    <source>
        <dbReference type="ARBA" id="ARBA00023242"/>
    </source>
</evidence>
<keyword evidence="9" id="KW-1185">Reference proteome</keyword>
<feature type="compositionally biased region" description="Acidic residues" evidence="6">
    <location>
        <begin position="246"/>
        <end position="258"/>
    </location>
</feature>
<reference evidence="9" key="2">
    <citation type="submission" date="2009-11" db="EMBL/GenBank/DDBJ databases">
        <title>The Genome Sequence of Allomyces macrogynus strain ATCC 38327.</title>
        <authorList>
            <consortium name="The Broad Institute Genome Sequencing Platform"/>
            <person name="Russ C."/>
            <person name="Cuomo C."/>
            <person name="Shea T."/>
            <person name="Young S.K."/>
            <person name="Zeng Q."/>
            <person name="Koehrsen M."/>
            <person name="Haas B."/>
            <person name="Borodovsky M."/>
            <person name="Guigo R."/>
            <person name="Alvarado L."/>
            <person name="Berlin A."/>
            <person name="Borenstein D."/>
            <person name="Chen Z."/>
            <person name="Engels R."/>
            <person name="Freedman E."/>
            <person name="Gellesch M."/>
            <person name="Goldberg J."/>
            <person name="Griggs A."/>
            <person name="Gujja S."/>
            <person name="Heiman D."/>
            <person name="Hepburn T."/>
            <person name="Howarth C."/>
            <person name="Jen D."/>
            <person name="Larson L."/>
            <person name="Lewis B."/>
            <person name="Mehta T."/>
            <person name="Park D."/>
            <person name="Pearson M."/>
            <person name="Roberts A."/>
            <person name="Saif S."/>
            <person name="Shenoy N."/>
            <person name="Sisk P."/>
            <person name="Stolte C."/>
            <person name="Sykes S."/>
            <person name="Walk T."/>
            <person name="White J."/>
            <person name="Yandava C."/>
            <person name="Burger G."/>
            <person name="Gray M.W."/>
            <person name="Holland P.W.H."/>
            <person name="King N."/>
            <person name="Lang F.B.F."/>
            <person name="Roger A.J."/>
            <person name="Ruiz-Trillo I."/>
            <person name="Lander E."/>
            <person name="Nusbaum C."/>
        </authorList>
    </citation>
    <scope>NUCLEOTIDE SEQUENCE [LARGE SCALE GENOMIC DNA]</scope>
    <source>
        <strain evidence="9">ATCC 38327</strain>
    </source>
</reference>
<keyword evidence="3" id="KW-0698">rRNA processing</keyword>
<comment type="similarity">
    <text evidence="2">Belongs to the UTP6 family.</text>
</comment>
<dbReference type="eggNOG" id="KOG2396">
    <property type="taxonomic scope" value="Eukaryota"/>
</dbReference>
<organism evidence="8 9">
    <name type="scientific">Allomyces macrogynus (strain ATCC 38327)</name>
    <name type="common">Allomyces javanicus var. macrogynus</name>
    <dbReference type="NCBI Taxonomy" id="578462"/>
    <lineage>
        <taxon>Eukaryota</taxon>
        <taxon>Fungi</taxon>
        <taxon>Fungi incertae sedis</taxon>
        <taxon>Blastocladiomycota</taxon>
        <taxon>Blastocladiomycetes</taxon>
        <taxon>Blastocladiales</taxon>
        <taxon>Blastocladiaceae</taxon>
        <taxon>Allomyces</taxon>
    </lineage>
</organism>
<sequence length="703" mass="77576">MADGVQLQLEAMVAELRDAQRKKLFTEVEVKSIVKQRTNFSYALRRRGANKADFIKYIDYEWNLEKIRRKRVSRMGLRYKSSIIDYAGPKRLHHLYNRAVAKFPGDVALWLRYIDMAKKLKSYRRLGSVFARAIQLLPRNSALWILAAKWEFERNANTASARKLMQRAVHINRDAKELWAEWFKMETMYVAKIRVRKELAEKLKGKAGAAADDDASNASSEAEDDSDEEEDDAMQVLGDAPANAMDVDEDEDGSDAEDTLARVGGDTDSALDAKLRNGRPSESTDHSDDDPVVAYTIPRLVFDEALVAVPNDVDLCRACMHVAANAHGAQSLVDHLLARIRESLAPRNAHAALLVSAWRVIPGVATVAPSDPTYPALLHAAIQAYDDDFATSTPDQHALRRDVMLQFLLDQNRVAGRVDKALRAYIGAQIQRHALAYLRIADPSLAAPTGSAPPVPTGDAPLLASTYQLLLQALPKFPQPFSGMTPNSVASLATSAFPTHVPLLLARITIDPAWAPTAVTARVSACDVVDLLLHVHSLVGNGKYPPADHCADDDDMCLTRVAAHALAQWKRVQSAPSPATDADRVLTQHAAFLTSVLRVLPVNERGAFRDQLLRTYPATSLEVLAALVDAEIPDTPLARSRELYMLGAQRWPGSVAWWLRYLTFEVKVAKDLVQATQVYLRAARAVGSVDADELAAKWNLIKG</sequence>
<accession>A0A0L0S7E2</accession>
<dbReference type="GO" id="GO:0000462">
    <property type="term" value="P:maturation of SSU-rRNA from tricistronic rRNA transcript (SSU-rRNA, 5.8S rRNA, LSU-rRNA)"/>
    <property type="evidence" value="ECO:0007669"/>
    <property type="project" value="InterPro"/>
</dbReference>
<dbReference type="PANTHER" id="PTHR23271">
    <property type="entry name" value="HEPATOCELLULAR CARCINOMA-ASSOCIATED ANTIGEN 66"/>
    <property type="match status" value="1"/>
</dbReference>
<dbReference type="GO" id="GO:0032040">
    <property type="term" value="C:small-subunit processome"/>
    <property type="evidence" value="ECO:0007669"/>
    <property type="project" value="TreeGrafter"/>
</dbReference>
<dbReference type="STRING" id="578462.A0A0L0S7E2"/>
<dbReference type="InterPro" id="IPR003107">
    <property type="entry name" value="HAT"/>
</dbReference>
<dbReference type="GO" id="GO:0034388">
    <property type="term" value="C:Pwp2p-containing subcomplex of 90S preribosome"/>
    <property type="evidence" value="ECO:0007669"/>
    <property type="project" value="TreeGrafter"/>
</dbReference>
<dbReference type="Pfam" id="PF08640">
    <property type="entry name" value="U3_assoc_6"/>
    <property type="match status" value="1"/>
</dbReference>
<reference evidence="8 9" key="1">
    <citation type="submission" date="2009-11" db="EMBL/GenBank/DDBJ databases">
        <title>Annotation of Allomyces macrogynus ATCC 38327.</title>
        <authorList>
            <consortium name="The Broad Institute Genome Sequencing Platform"/>
            <person name="Russ C."/>
            <person name="Cuomo C."/>
            <person name="Burger G."/>
            <person name="Gray M.W."/>
            <person name="Holland P.W.H."/>
            <person name="King N."/>
            <person name="Lang F.B.F."/>
            <person name="Roger A.J."/>
            <person name="Ruiz-Trillo I."/>
            <person name="Young S.K."/>
            <person name="Zeng Q."/>
            <person name="Gargeya S."/>
            <person name="Fitzgerald M."/>
            <person name="Haas B."/>
            <person name="Abouelleil A."/>
            <person name="Alvarado L."/>
            <person name="Arachchi H.M."/>
            <person name="Berlin A."/>
            <person name="Chapman S.B."/>
            <person name="Gearin G."/>
            <person name="Goldberg J."/>
            <person name="Griggs A."/>
            <person name="Gujja S."/>
            <person name="Hansen M."/>
            <person name="Heiman D."/>
            <person name="Howarth C."/>
            <person name="Larimer J."/>
            <person name="Lui A."/>
            <person name="MacDonald P.J.P."/>
            <person name="McCowen C."/>
            <person name="Montmayeur A."/>
            <person name="Murphy C."/>
            <person name="Neiman D."/>
            <person name="Pearson M."/>
            <person name="Priest M."/>
            <person name="Roberts A."/>
            <person name="Saif S."/>
            <person name="Shea T."/>
            <person name="Sisk P."/>
            <person name="Stolte C."/>
            <person name="Sykes S."/>
            <person name="Wortman J."/>
            <person name="Nusbaum C."/>
            <person name="Birren B."/>
        </authorList>
    </citation>
    <scope>NUCLEOTIDE SEQUENCE [LARGE SCALE GENOMIC DNA]</scope>
    <source>
        <strain evidence="8 9">ATCC 38327</strain>
    </source>
</reference>
<protein>
    <recommendedName>
        <fullName evidence="7">U3 small nucleolar RNA-associated protein 6 N-terminal domain-containing protein</fullName>
    </recommendedName>
</protein>
<dbReference type="VEuPathDB" id="FungiDB:AMAG_05070"/>
<feature type="region of interest" description="Disordered" evidence="6">
    <location>
        <begin position="206"/>
        <end position="290"/>
    </location>
</feature>
<dbReference type="PANTHER" id="PTHR23271:SF1">
    <property type="entry name" value="U3 SMALL NUCLEOLAR RNA-ASSOCIATED PROTEIN 6 HOMOLOG"/>
    <property type="match status" value="1"/>
</dbReference>
<dbReference type="OrthoDB" id="28112at2759"/>
<evidence type="ECO:0000256" key="4">
    <source>
        <dbReference type="ARBA" id="ARBA00022737"/>
    </source>
</evidence>
<gene>
    <name evidence="8" type="ORF">AMAG_05070</name>
</gene>
<name>A0A0L0S7E2_ALLM3</name>
<dbReference type="EMBL" id="GG745332">
    <property type="protein sequence ID" value="KNE58259.1"/>
    <property type="molecule type" value="Genomic_DNA"/>
</dbReference>
<comment type="subcellular location">
    <subcellularLocation>
        <location evidence="1">Nucleus</location>
        <location evidence="1">Nucleolus</location>
    </subcellularLocation>
</comment>
<feature type="domain" description="U3 small nucleolar RNA-associated protein 6 N-terminal" evidence="7">
    <location>
        <begin position="9"/>
        <end position="90"/>
    </location>
</feature>
<dbReference type="AlphaFoldDB" id="A0A0L0S7E2"/>
<dbReference type="Gene3D" id="1.25.40.10">
    <property type="entry name" value="Tetratricopeptide repeat domain"/>
    <property type="match status" value="1"/>
</dbReference>
<dbReference type="Proteomes" id="UP000054350">
    <property type="component" value="Unassembled WGS sequence"/>
</dbReference>
<evidence type="ECO:0000256" key="2">
    <source>
        <dbReference type="ARBA" id="ARBA00010734"/>
    </source>
</evidence>
<evidence type="ECO:0000256" key="3">
    <source>
        <dbReference type="ARBA" id="ARBA00022552"/>
    </source>
</evidence>
<dbReference type="Pfam" id="PF23240">
    <property type="entry name" value="HAT_PRP39_N"/>
    <property type="match status" value="1"/>
</dbReference>
<evidence type="ECO:0000313" key="8">
    <source>
        <dbReference type="EMBL" id="KNE58259.1"/>
    </source>
</evidence>
<dbReference type="SMART" id="SM00386">
    <property type="entry name" value="HAT"/>
    <property type="match status" value="4"/>
</dbReference>
<dbReference type="SUPFAM" id="SSF48452">
    <property type="entry name" value="TPR-like"/>
    <property type="match status" value="1"/>
</dbReference>
<evidence type="ECO:0000256" key="1">
    <source>
        <dbReference type="ARBA" id="ARBA00004604"/>
    </source>
</evidence>
<evidence type="ECO:0000259" key="7">
    <source>
        <dbReference type="Pfam" id="PF08640"/>
    </source>
</evidence>
<evidence type="ECO:0000313" key="9">
    <source>
        <dbReference type="Proteomes" id="UP000054350"/>
    </source>
</evidence>